<dbReference type="SUPFAM" id="SSF46689">
    <property type="entry name" value="Homeodomain-like"/>
    <property type="match status" value="1"/>
</dbReference>
<dbReference type="GO" id="GO:0003700">
    <property type="term" value="F:DNA-binding transcription factor activity"/>
    <property type="evidence" value="ECO:0007669"/>
    <property type="project" value="TreeGrafter"/>
</dbReference>
<evidence type="ECO:0000256" key="1">
    <source>
        <dbReference type="ARBA" id="ARBA00023015"/>
    </source>
</evidence>
<dbReference type="OrthoDB" id="3213419at2"/>
<dbReference type="InterPro" id="IPR023772">
    <property type="entry name" value="DNA-bd_HTH_TetR-type_CS"/>
</dbReference>
<dbReference type="PANTHER" id="PTHR30055:SF234">
    <property type="entry name" value="HTH-TYPE TRANSCRIPTIONAL REGULATOR BETI"/>
    <property type="match status" value="1"/>
</dbReference>
<dbReference type="PANTHER" id="PTHR30055">
    <property type="entry name" value="HTH-TYPE TRANSCRIPTIONAL REGULATOR RUTR"/>
    <property type="match status" value="1"/>
</dbReference>
<dbReference type="Gene3D" id="1.10.357.10">
    <property type="entry name" value="Tetracycline Repressor, domain 2"/>
    <property type="match status" value="1"/>
</dbReference>
<accession>A0A2T0QDE0</accession>
<protein>
    <submittedName>
        <fullName evidence="6">TetR family transcriptional regulator</fullName>
    </submittedName>
</protein>
<dbReference type="Proteomes" id="UP000237846">
    <property type="component" value="Unassembled WGS sequence"/>
</dbReference>
<dbReference type="InterPro" id="IPR001647">
    <property type="entry name" value="HTH_TetR"/>
</dbReference>
<dbReference type="AlphaFoldDB" id="A0A2T0QDE0"/>
<reference evidence="6 7" key="1">
    <citation type="submission" date="2018-03" db="EMBL/GenBank/DDBJ databases">
        <title>Genomic Encyclopedia of Archaeal and Bacterial Type Strains, Phase II (KMG-II): from individual species to whole genera.</title>
        <authorList>
            <person name="Goeker M."/>
        </authorList>
    </citation>
    <scope>NUCLEOTIDE SEQUENCE [LARGE SCALE GENOMIC DNA]</scope>
    <source>
        <strain evidence="6 7">DSM 45601</strain>
    </source>
</reference>
<dbReference type="InterPro" id="IPR050109">
    <property type="entry name" value="HTH-type_TetR-like_transc_reg"/>
</dbReference>
<keyword evidence="7" id="KW-1185">Reference proteome</keyword>
<feature type="domain" description="HTH tetR-type" evidence="5">
    <location>
        <begin position="12"/>
        <end position="72"/>
    </location>
</feature>
<evidence type="ECO:0000259" key="5">
    <source>
        <dbReference type="PROSITE" id="PS50977"/>
    </source>
</evidence>
<dbReference type="RefSeq" id="WP_106238466.1">
    <property type="nucleotide sequence ID" value="NZ_PVZC01000001.1"/>
</dbReference>
<proteinExistence type="predicted"/>
<evidence type="ECO:0000256" key="3">
    <source>
        <dbReference type="ARBA" id="ARBA00023163"/>
    </source>
</evidence>
<comment type="caution">
    <text evidence="6">The sequence shown here is derived from an EMBL/GenBank/DDBJ whole genome shotgun (WGS) entry which is preliminary data.</text>
</comment>
<dbReference type="PRINTS" id="PR00455">
    <property type="entry name" value="HTHTETR"/>
</dbReference>
<keyword evidence="2 4" id="KW-0238">DNA-binding</keyword>
<evidence type="ECO:0000256" key="2">
    <source>
        <dbReference type="ARBA" id="ARBA00023125"/>
    </source>
</evidence>
<organism evidence="6 7">
    <name type="scientific">Allonocardiopsis opalescens</name>
    <dbReference type="NCBI Taxonomy" id="1144618"/>
    <lineage>
        <taxon>Bacteria</taxon>
        <taxon>Bacillati</taxon>
        <taxon>Actinomycetota</taxon>
        <taxon>Actinomycetes</taxon>
        <taxon>Streptosporangiales</taxon>
        <taxon>Allonocardiopsis</taxon>
    </lineage>
</organism>
<dbReference type="PROSITE" id="PS50977">
    <property type="entry name" value="HTH_TETR_2"/>
    <property type="match status" value="1"/>
</dbReference>
<dbReference type="GO" id="GO:0000976">
    <property type="term" value="F:transcription cis-regulatory region binding"/>
    <property type="evidence" value="ECO:0007669"/>
    <property type="project" value="TreeGrafter"/>
</dbReference>
<evidence type="ECO:0000313" key="6">
    <source>
        <dbReference type="EMBL" id="PRY01918.1"/>
    </source>
</evidence>
<dbReference type="Pfam" id="PF00440">
    <property type="entry name" value="TetR_N"/>
    <property type="match status" value="1"/>
</dbReference>
<name>A0A2T0QDE0_9ACTN</name>
<keyword evidence="3" id="KW-0804">Transcription</keyword>
<dbReference type="PROSITE" id="PS01081">
    <property type="entry name" value="HTH_TETR_1"/>
    <property type="match status" value="1"/>
</dbReference>
<evidence type="ECO:0000313" key="7">
    <source>
        <dbReference type="Proteomes" id="UP000237846"/>
    </source>
</evidence>
<keyword evidence="1" id="KW-0805">Transcription regulation</keyword>
<dbReference type="EMBL" id="PVZC01000001">
    <property type="protein sequence ID" value="PRY01918.1"/>
    <property type="molecule type" value="Genomic_DNA"/>
</dbReference>
<feature type="DNA-binding region" description="H-T-H motif" evidence="4">
    <location>
        <begin position="35"/>
        <end position="54"/>
    </location>
</feature>
<evidence type="ECO:0000256" key="4">
    <source>
        <dbReference type="PROSITE-ProRule" id="PRU00335"/>
    </source>
</evidence>
<dbReference type="InterPro" id="IPR009057">
    <property type="entry name" value="Homeodomain-like_sf"/>
</dbReference>
<gene>
    <name evidence="6" type="ORF">CLV72_101516</name>
</gene>
<sequence length="199" mass="21613">MQSPGPVSERGVATRNALLAAARAVFGEVGFAQASVHDIVTRARASVGSLYHHFSGKGDLYLSLYNDFQQRQQERTRTAIHAARAQGRTEPVPLLIEGARAYLDGCILERELSRLFVSGDGPPGFDAILRRHMHDWVNRSARVFRQAEEPVDAALLIVVSGTMIAAVAELARLEDERRARALAADVLGTLAGIRTSRAG</sequence>